<dbReference type="SUPFAM" id="SSF51905">
    <property type="entry name" value="FAD/NAD(P)-binding domain"/>
    <property type="match status" value="1"/>
</dbReference>
<evidence type="ECO:0000313" key="8">
    <source>
        <dbReference type="EMBL" id="HIQ78956.1"/>
    </source>
</evidence>
<keyword evidence="5" id="KW-0560">Oxidoreductase</keyword>
<dbReference type="SUPFAM" id="SSF52821">
    <property type="entry name" value="Rhodanese/Cell cycle control phosphatase"/>
    <property type="match status" value="1"/>
</dbReference>
<sequence>MKVLIIGGVAGGATAAARLRRLDESAEIVVLERTGYVSYANCGLPYYVGGVIADREELTLQSPESFKSRFNVDVRVLTEAVSIDRAAKTVHVRSLAGGGEYDESYDKLILSPGAKAFVPDTPGVDSPLCLRLRTVEDALAMRERAVKGGRAVVVGGGFIGLEAAENLIHAGMDVTLLQRSEQVLPPLDWDMACEIHSHLREKGVDLRFHASVESYEETAGGLRVHVKGCGPIDCAFAVVAVGVTPDTALARAAGLELGPKGSIMTDAHMRTSDPDIYAVGDAVAVKNFVTGAAGLTPLAGPANKQGRIAADNICGIASEYRGTQGSTVIKLFDMTAAVTGLNEKAAKAAGINYSRVYGYWGHHAGYYPGAESMTVKTLFDPDTGRILGAQITGGAGVDKRIDVLAAAIRSGLTSADLAELELAYAPPYSSAKDPVNMTGFMIENVRAGIVKQFFWDDVAGLPRDGSVTLLDVRSEKEYAAGHIDGAVNIPLDELRSRLGELDPAKPVYVNCYSGMRSYIACRILMGSSFGEVYNLAGGWRFYEAVTRGRRDTEHHPCGESK</sequence>
<evidence type="ECO:0000256" key="1">
    <source>
        <dbReference type="ARBA" id="ARBA00001974"/>
    </source>
</evidence>
<evidence type="ECO:0000256" key="2">
    <source>
        <dbReference type="ARBA" id="ARBA00009130"/>
    </source>
</evidence>
<keyword evidence="6" id="KW-0676">Redox-active center</keyword>
<comment type="similarity">
    <text evidence="2">Belongs to the class-III pyridine nucleotide-disulfide oxidoreductase family.</text>
</comment>
<dbReference type="PRINTS" id="PR00411">
    <property type="entry name" value="PNDRDTASEI"/>
</dbReference>
<dbReference type="InterPro" id="IPR016156">
    <property type="entry name" value="FAD/NAD-linked_Rdtase_dimer_sf"/>
</dbReference>
<keyword evidence="3" id="KW-0285">Flavoprotein</keyword>
<dbReference type="PROSITE" id="PS50206">
    <property type="entry name" value="RHODANESE_3"/>
    <property type="match status" value="1"/>
</dbReference>
<comment type="caution">
    <text evidence="8">The sequence shown here is derived from an EMBL/GenBank/DDBJ whole genome shotgun (WGS) entry which is preliminary data.</text>
</comment>
<dbReference type="Gene3D" id="3.40.250.10">
    <property type="entry name" value="Rhodanese-like domain"/>
    <property type="match status" value="1"/>
</dbReference>
<dbReference type="AlphaFoldDB" id="A0A9D0ZEV3"/>
<evidence type="ECO:0000259" key="7">
    <source>
        <dbReference type="PROSITE" id="PS50206"/>
    </source>
</evidence>
<dbReference type="InterPro" id="IPR023753">
    <property type="entry name" value="FAD/NAD-binding_dom"/>
</dbReference>
<dbReference type="EMBL" id="DVGA01000068">
    <property type="protein sequence ID" value="HIQ78956.1"/>
    <property type="molecule type" value="Genomic_DNA"/>
</dbReference>
<proteinExistence type="inferred from homology"/>
<dbReference type="SUPFAM" id="SSF55424">
    <property type="entry name" value="FAD/NAD-linked reductases, dimerisation (C-terminal) domain"/>
    <property type="match status" value="1"/>
</dbReference>
<dbReference type="PANTHER" id="PTHR43429">
    <property type="entry name" value="PYRIDINE NUCLEOTIDE-DISULFIDE OXIDOREDUCTASE DOMAIN-CONTAINING"/>
    <property type="match status" value="1"/>
</dbReference>
<dbReference type="Pfam" id="PF00581">
    <property type="entry name" value="Rhodanese"/>
    <property type="match status" value="1"/>
</dbReference>
<dbReference type="Pfam" id="PF02852">
    <property type="entry name" value="Pyr_redox_dim"/>
    <property type="match status" value="1"/>
</dbReference>
<evidence type="ECO:0000256" key="3">
    <source>
        <dbReference type="ARBA" id="ARBA00022630"/>
    </source>
</evidence>
<feature type="domain" description="Rhodanese" evidence="7">
    <location>
        <begin position="463"/>
        <end position="546"/>
    </location>
</feature>
<dbReference type="InterPro" id="IPR004099">
    <property type="entry name" value="Pyr_nucl-diS_OxRdtase_dimer"/>
</dbReference>
<keyword evidence="4" id="KW-0274">FAD</keyword>
<dbReference type="Proteomes" id="UP000824262">
    <property type="component" value="Unassembled WGS sequence"/>
</dbReference>
<dbReference type="SMART" id="SM00450">
    <property type="entry name" value="RHOD"/>
    <property type="match status" value="1"/>
</dbReference>
<dbReference type="GO" id="GO:0016491">
    <property type="term" value="F:oxidoreductase activity"/>
    <property type="evidence" value="ECO:0007669"/>
    <property type="project" value="UniProtKB-KW"/>
</dbReference>
<gene>
    <name evidence="8" type="ORF">IAB77_06820</name>
</gene>
<evidence type="ECO:0000256" key="4">
    <source>
        <dbReference type="ARBA" id="ARBA00022827"/>
    </source>
</evidence>
<organism evidence="8 9">
    <name type="scientific">Candidatus Scatomorpha intestinavium</name>
    <dbReference type="NCBI Taxonomy" id="2840922"/>
    <lineage>
        <taxon>Bacteria</taxon>
        <taxon>Bacillati</taxon>
        <taxon>Bacillota</taxon>
        <taxon>Clostridia</taxon>
        <taxon>Eubacteriales</taxon>
        <taxon>Candidatus Scatomorpha</taxon>
    </lineage>
</organism>
<reference evidence="8" key="1">
    <citation type="submission" date="2020-10" db="EMBL/GenBank/DDBJ databases">
        <authorList>
            <person name="Gilroy R."/>
        </authorList>
    </citation>
    <scope>NUCLEOTIDE SEQUENCE</scope>
    <source>
        <strain evidence="8">ChiBcolR7-354</strain>
    </source>
</reference>
<evidence type="ECO:0000256" key="5">
    <source>
        <dbReference type="ARBA" id="ARBA00023002"/>
    </source>
</evidence>
<evidence type="ECO:0000256" key="6">
    <source>
        <dbReference type="ARBA" id="ARBA00023284"/>
    </source>
</evidence>
<name>A0A9D0ZEV3_9FIRM</name>
<protein>
    <submittedName>
        <fullName evidence="8">FAD-dependent oxidoreductase</fullName>
    </submittedName>
</protein>
<dbReference type="Gene3D" id="3.50.50.60">
    <property type="entry name" value="FAD/NAD(P)-binding domain"/>
    <property type="match status" value="2"/>
</dbReference>
<comment type="cofactor">
    <cofactor evidence="1">
        <name>FAD</name>
        <dbReference type="ChEBI" id="CHEBI:57692"/>
    </cofactor>
</comment>
<dbReference type="InterPro" id="IPR050260">
    <property type="entry name" value="FAD-bd_OxRdtase"/>
</dbReference>
<dbReference type="InterPro" id="IPR036188">
    <property type="entry name" value="FAD/NAD-bd_sf"/>
</dbReference>
<evidence type="ECO:0000313" key="9">
    <source>
        <dbReference type="Proteomes" id="UP000824262"/>
    </source>
</evidence>
<dbReference type="PANTHER" id="PTHR43429:SF1">
    <property type="entry name" value="NAD(P)H SULFUR OXIDOREDUCTASE (COA-DEPENDENT)"/>
    <property type="match status" value="1"/>
</dbReference>
<dbReference type="InterPro" id="IPR001763">
    <property type="entry name" value="Rhodanese-like_dom"/>
</dbReference>
<dbReference type="PRINTS" id="PR00368">
    <property type="entry name" value="FADPNR"/>
</dbReference>
<dbReference type="Pfam" id="PF07992">
    <property type="entry name" value="Pyr_redox_2"/>
    <property type="match status" value="1"/>
</dbReference>
<accession>A0A9D0ZEV3</accession>
<reference evidence="8" key="2">
    <citation type="journal article" date="2021" name="PeerJ">
        <title>Extensive microbial diversity within the chicken gut microbiome revealed by metagenomics and culture.</title>
        <authorList>
            <person name="Gilroy R."/>
            <person name="Ravi A."/>
            <person name="Getino M."/>
            <person name="Pursley I."/>
            <person name="Horton D.L."/>
            <person name="Alikhan N.F."/>
            <person name="Baker D."/>
            <person name="Gharbi K."/>
            <person name="Hall N."/>
            <person name="Watson M."/>
            <person name="Adriaenssens E.M."/>
            <person name="Foster-Nyarko E."/>
            <person name="Jarju S."/>
            <person name="Secka A."/>
            <person name="Antonio M."/>
            <person name="Oren A."/>
            <person name="Chaudhuri R.R."/>
            <person name="La Ragione R."/>
            <person name="Hildebrand F."/>
            <person name="Pallen M.J."/>
        </authorList>
    </citation>
    <scope>NUCLEOTIDE SEQUENCE</scope>
    <source>
        <strain evidence="8">ChiBcolR7-354</strain>
    </source>
</reference>
<dbReference type="InterPro" id="IPR036873">
    <property type="entry name" value="Rhodanese-like_dom_sf"/>
</dbReference>